<comment type="caution">
    <text evidence="1">The sequence shown here is derived from an EMBL/GenBank/DDBJ whole genome shotgun (WGS) entry which is preliminary data.</text>
</comment>
<accession>A0A9X1WPT9</accession>
<keyword evidence="2" id="KW-1185">Reference proteome</keyword>
<organism evidence="1 2">
    <name type="scientific">Paenibacillus mangrovi</name>
    <dbReference type="NCBI Taxonomy" id="2931978"/>
    <lineage>
        <taxon>Bacteria</taxon>
        <taxon>Bacillati</taxon>
        <taxon>Bacillota</taxon>
        <taxon>Bacilli</taxon>
        <taxon>Bacillales</taxon>
        <taxon>Paenibacillaceae</taxon>
        <taxon>Paenibacillus</taxon>
    </lineage>
</organism>
<dbReference type="EMBL" id="JALIRP010000006">
    <property type="protein sequence ID" value="MCJ8013137.1"/>
    <property type="molecule type" value="Genomic_DNA"/>
</dbReference>
<protein>
    <recommendedName>
        <fullName evidence="3">CobQ/CobB/MinD/ParA nucleotide binding domain-containing protein</fullName>
    </recommendedName>
</protein>
<reference evidence="1" key="1">
    <citation type="submission" date="2022-04" db="EMBL/GenBank/DDBJ databases">
        <title>Paenibacillus mangrovi sp. nov., a novel endophytic bacterium isolated from bark of Kandelia candel.</title>
        <authorList>
            <person name="Tuo L."/>
        </authorList>
    </citation>
    <scope>NUCLEOTIDE SEQUENCE</scope>
    <source>
        <strain evidence="1">KQZ6P-2</strain>
    </source>
</reference>
<evidence type="ECO:0000313" key="2">
    <source>
        <dbReference type="Proteomes" id="UP001139347"/>
    </source>
</evidence>
<dbReference type="Gene3D" id="3.40.50.10850">
    <property type="entry name" value="Ntrc-like two-domain protein"/>
    <property type="match status" value="1"/>
</dbReference>
<proteinExistence type="predicted"/>
<evidence type="ECO:0008006" key="3">
    <source>
        <dbReference type="Google" id="ProtNLM"/>
    </source>
</evidence>
<sequence>MVTYKVVLAVKEPQYLEALLHYVHTSEFGGKLRFVGFTRAESFLEYMNGKERPDLVVGDSELLEPWLREEKAPCPWKRLGTGADPDQELAKYQPLPELLGAILQVCQKGGGRSKAAVHAGTGTVTIGFISTVGGSGKTTAAVNMAKQLGGMGLSVFYLNLETFNSSAVFRRSNRKAEDAHGLPRLLYEMKAQVETKSSGAIPLESFVVSHPAMKCEWFEPVHNRNEIIQMSKSDVRCLLDLISQSGRYDVVIADTDSGMNQRTDAVIEGCGHLIWILLDDLIHMFKNAQQLSYMERSDSEKFSEMAAKSRFIVNRFVGEFANPLPEAIPAIDGVLPYIPSWKQSSNEELLLSSPIYQRDILKLCRELLSEDLTEETGVRAHG</sequence>
<dbReference type="SUPFAM" id="SSF52540">
    <property type="entry name" value="P-loop containing nucleoside triphosphate hydrolases"/>
    <property type="match status" value="1"/>
</dbReference>
<dbReference type="Proteomes" id="UP001139347">
    <property type="component" value="Unassembled WGS sequence"/>
</dbReference>
<name>A0A9X1WPT9_9BACL</name>
<dbReference type="InterPro" id="IPR027417">
    <property type="entry name" value="P-loop_NTPase"/>
</dbReference>
<dbReference type="Gene3D" id="3.40.50.300">
    <property type="entry name" value="P-loop containing nucleotide triphosphate hydrolases"/>
    <property type="match status" value="1"/>
</dbReference>
<dbReference type="AlphaFoldDB" id="A0A9X1WPT9"/>
<dbReference type="RefSeq" id="WP_244726213.1">
    <property type="nucleotide sequence ID" value="NZ_JALIRP010000006.1"/>
</dbReference>
<gene>
    <name evidence="1" type="ORF">MUG84_15505</name>
</gene>
<evidence type="ECO:0000313" key="1">
    <source>
        <dbReference type="EMBL" id="MCJ8013137.1"/>
    </source>
</evidence>